<comment type="caution">
    <text evidence="1">The sequence shown here is derived from an EMBL/GenBank/DDBJ whole genome shotgun (WGS) entry which is preliminary data.</text>
</comment>
<reference evidence="2" key="1">
    <citation type="journal article" date="2023" name="G3 (Bethesda)">
        <title>Genome assembly and association tests identify interacting loci associated with vigor, precocity, and sex in interspecific pistachio rootstocks.</title>
        <authorList>
            <person name="Palmer W."/>
            <person name="Jacygrad E."/>
            <person name="Sagayaradj S."/>
            <person name="Cavanaugh K."/>
            <person name="Han R."/>
            <person name="Bertier L."/>
            <person name="Beede B."/>
            <person name="Kafkas S."/>
            <person name="Golino D."/>
            <person name="Preece J."/>
            <person name="Michelmore R."/>
        </authorList>
    </citation>
    <scope>NUCLEOTIDE SEQUENCE [LARGE SCALE GENOMIC DNA]</scope>
</reference>
<evidence type="ECO:0000313" key="1">
    <source>
        <dbReference type="EMBL" id="KAJ0020498.1"/>
    </source>
</evidence>
<evidence type="ECO:0000313" key="2">
    <source>
        <dbReference type="Proteomes" id="UP001163603"/>
    </source>
</evidence>
<accession>A0ACC0XN24</accession>
<sequence>MEVVEFSHPFGYVFDPKDFELLGEERDEDLYIFTQFKKKTLKGSRINRSAGTGTWQGEDGGTEFTIRKLGLKRDSDMRTKTPISMVAGSCTTLPARTTTITTTTMVQLPLLLEDETELYNDDYALAIRQYLYEDQQNYSQN</sequence>
<keyword evidence="2" id="KW-1185">Reference proteome</keyword>
<proteinExistence type="predicted"/>
<dbReference type="Proteomes" id="UP001163603">
    <property type="component" value="Chromosome 11"/>
</dbReference>
<protein>
    <submittedName>
        <fullName evidence="1">Uncharacterized protein</fullName>
    </submittedName>
</protein>
<dbReference type="EMBL" id="CM047746">
    <property type="protein sequence ID" value="KAJ0020498.1"/>
    <property type="molecule type" value="Genomic_DNA"/>
</dbReference>
<name>A0ACC0XN24_9ROSI</name>
<gene>
    <name evidence="1" type="ORF">Pint_30925</name>
</gene>
<organism evidence="1 2">
    <name type="scientific">Pistacia integerrima</name>
    <dbReference type="NCBI Taxonomy" id="434235"/>
    <lineage>
        <taxon>Eukaryota</taxon>
        <taxon>Viridiplantae</taxon>
        <taxon>Streptophyta</taxon>
        <taxon>Embryophyta</taxon>
        <taxon>Tracheophyta</taxon>
        <taxon>Spermatophyta</taxon>
        <taxon>Magnoliopsida</taxon>
        <taxon>eudicotyledons</taxon>
        <taxon>Gunneridae</taxon>
        <taxon>Pentapetalae</taxon>
        <taxon>rosids</taxon>
        <taxon>malvids</taxon>
        <taxon>Sapindales</taxon>
        <taxon>Anacardiaceae</taxon>
        <taxon>Pistacia</taxon>
    </lineage>
</organism>